<dbReference type="PANTHER" id="PTHR31662:SF8">
    <property type="entry name" value="EXPRESSED PROTEIN"/>
    <property type="match status" value="1"/>
</dbReference>
<dbReference type="GO" id="GO:0006355">
    <property type="term" value="P:regulation of DNA-templated transcription"/>
    <property type="evidence" value="ECO:0007669"/>
    <property type="project" value="InterPro"/>
</dbReference>
<dbReference type="PANTHER" id="PTHR31662">
    <property type="entry name" value="BNAANNG10740D PROTEIN-RELATED"/>
    <property type="match status" value="1"/>
</dbReference>
<dbReference type="EMBL" id="PJQY01003148">
    <property type="protein sequence ID" value="PQM39827.1"/>
    <property type="molecule type" value="Genomic_DNA"/>
</dbReference>
<dbReference type="InterPro" id="IPR053932">
    <property type="entry name" value="GeBP-like_DBD"/>
</dbReference>
<feature type="domain" description="Glabrous enhancer-binding protein-like DBD" evidence="3">
    <location>
        <begin position="63"/>
        <end position="155"/>
    </location>
</feature>
<evidence type="ECO:0000313" key="4">
    <source>
        <dbReference type="EMBL" id="PQM39827.1"/>
    </source>
</evidence>
<evidence type="ECO:0000259" key="3">
    <source>
        <dbReference type="Pfam" id="PF04504"/>
    </source>
</evidence>
<evidence type="ECO:0000256" key="2">
    <source>
        <dbReference type="SAM" id="MobiDB-lite"/>
    </source>
</evidence>
<dbReference type="Pfam" id="PF04504">
    <property type="entry name" value="GeBP-like_DBD"/>
    <property type="match status" value="1"/>
</dbReference>
<dbReference type="STRING" id="2094558.A0A314UQT1"/>
<dbReference type="AlphaFoldDB" id="A0A314UQT1"/>
<proteinExistence type="inferred from homology"/>
<dbReference type="GO" id="GO:0005634">
    <property type="term" value="C:nucleus"/>
    <property type="evidence" value="ECO:0007669"/>
    <property type="project" value="TreeGrafter"/>
</dbReference>
<name>A0A314UQT1_PRUYE</name>
<reference evidence="4 5" key="1">
    <citation type="submission" date="2018-02" db="EMBL/GenBank/DDBJ databases">
        <title>Draft genome of wild Prunus yedoensis var. nudiflora.</title>
        <authorList>
            <person name="Baek S."/>
            <person name="Kim J.-H."/>
            <person name="Choi K."/>
            <person name="Kim G.-B."/>
            <person name="Cho A."/>
            <person name="Jang H."/>
            <person name="Shin C.-H."/>
            <person name="Yu H.-J."/>
            <person name="Mun J.-H."/>
        </authorList>
    </citation>
    <scope>NUCLEOTIDE SEQUENCE [LARGE SCALE GENOMIC DNA]</scope>
    <source>
        <strain evidence="5">cv. Jeju island</strain>
        <tissue evidence="4">Leaf</tissue>
    </source>
</reference>
<evidence type="ECO:0000313" key="5">
    <source>
        <dbReference type="Proteomes" id="UP000250321"/>
    </source>
</evidence>
<keyword evidence="5" id="KW-1185">Reference proteome</keyword>
<organism evidence="4 5">
    <name type="scientific">Prunus yedoensis var. nudiflora</name>
    <dbReference type="NCBI Taxonomy" id="2094558"/>
    <lineage>
        <taxon>Eukaryota</taxon>
        <taxon>Viridiplantae</taxon>
        <taxon>Streptophyta</taxon>
        <taxon>Embryophyta</taxon>
        <taxon>Tracheophyta</taxon>
        <taxon>Spermatophyta</taxon>
        <taxon>Magnoliopsida</taxon>
        <taxon>eudicotyledons</taxon>
        <taxon>Gunneridae</taxon>
        <taxon>Pentapetalae</taxon>
        <taxon>rosids</taxon>
        <taxon>fabids</taxon>
        <taxon>Rosales</taxon>
        <taxon>Rosaceae</taxon>
        <taxon>Amygdaloideae</taxon>
        <taxon>Amygdaleae</taxon>
        <taxon>Prunus</taxon>
    </lineage>
</organism>
<dbReference type="Proteomes" id="UP000250321">
    <property type="component" value="Unassembled WGS sequence"/>
</dbReference>
<gene>
    <name evidence="4" type="ORF">Pyn_22030</name>
</gene>
<feature type="region of interest" description="Disordered" evidence="2">
    <location>
        <begin position="1"/>
        <end position="33"/>
    </location>
</feature>
<comment type="similarity">
    <text evidence="1">Belongs to the GeBP family.</text>
</comment>
<accession>A0A314UQT1</accession>
<dbReference type="OrthoDB" id="1885109at2759"/>
<protein>
    <submittedName>
        <fullName evidence="4">Mediator-associated protein 1-like</fullName>
    </submittedName>
</protein>
<feature type="compositionally biased region" description="Polar residues" evidence="2">
    <location>
        <begin position="1"/>
        <end position="10"/>
    </location>
</feature>
<sequence>MDSIKLSSATKLPIKRKNPDPIPNPNPNPNLLPPTLESTAIYDYNAVVFSAQDGQRTPPFKYHRIWTEPDELLFLQGLLDCASDGFSFPKDLHLFYARFSTTVSQHYTKSQLSEKLRRFRKKFRVVSARLARGLHESQLSPHDRALYDLSRKIWSSECWSTSPFGNKAKSDEVDDNLMVNQNQRVLDDLFVENDYGDEVKMINLSRPIAGLAAKTVLDVFDQSLNEVRMVLVQHFLLCPDHVGSVSGLGSGSGSGSCSSNEGKTALDFERQWQLQRLAELDVLSQRLRLVLDNTIRGQ</sequence>
<evidence type="ECO:0000256" key="1">
    <source>
        <dbReference type="ARBA" id="ARBA00010820"/>
    </source>
</evidence>
<dbReference type="InterPro" id="IPR007592">
    <property type="entry name" value="GEBP"/>
</dbReference>
<feature type="compositionally biased region" description="Pro residues" evidence="2">
    <location>
        <begin position="20"/>
        <end position="32"/>
    </location>
</feature>
<comment type="caution">
    <text evidence="4">The sequence shown here is derived from an EMBL/GenBank/DDBJ whole genome shotgun (WGS) entry which is preliminary data.</text>
</comment>